<feature type="active site" description="Proton donor" evidence="6">
    <location>
        <position position="162"/>
    </location>
</feature>
<organism evidence="8 9">
    <name type="scientific">Fusarium tricinctum</name>
    <dbReference type="NCBI Taxonomy" id="61284"/>
    <lineage>
        <taxon>Eukaryota</taxon>
        <taxon>Fungi</taxon>
        <taxon>Dikarya</taxon>
        <taxon>Ascomycota</taxon>
        <taxon>Pezizomycotina</taxon>
        <taxon>Sordariomycetes</taxon>
        <taxon>Hypocreomycetidae</taxon>
        <taxon>Hypocreales</taxon>
        <taxon>Nectriaceae</taxon>
        <taxon>Fusarium</taxon>
        <taxon>Fusarium tricinctum species complex</taxon>
    </lineage>
</organism>
<dbReference type="PANTHER" id="PTHR22600:SF26">
    <property type="entry name" value="BETA-N-ACETYLHEXOSAMINIDASE"/>
    <property type="match status" value="1"/>
</dbReference>
<gene>
    <name evidence="8" type="ORF">BKA59DRAFT_416181</name>
</gene>
<keyword evidence="5" id="KW-0378">Hydrolase</keyword>
<comment type="caution">
    <text evidence="8">The sequence shown here is derived from an EMBL/GenBank/DDBJ whole genome shotgun (WGS) entry which is preliminary data.</text>
</comment>
<evidence type="ECO:0000256" key="5">
    <source>
        <dbReference type="ARBA" id="ARBA00022801"/>
    </source>
</evidence>
<dbReference type="InterPro" id="IPR015883">
    <property type="entry name" value="Glyco_hydro_20_cat"/>
</dbReference>
<dbReference type="InterPro" id="IPR017853">
    <property type="entry name" value="GH"/>
</dbReference>
<comment type="catalytic activity">
    <reaction evidence="1">
        <text>Hydrolysis of terminal non-reducing N-acetyl-D-hexosamine residues in N-acetyl-beta-D-hexosaminides.</text>
        <dbReference type="EC" id="3.2.1.52"/>
    </reaction>
</comment>
<evidence type="ECO:0000256" key="1">
    <source>
        <dbReference type="ARBA" id="ARBA00001231"/>
    </source>
</evidence>
<dbReference type="GO" id="GO:0005975">
    <property type="term" value="P:carbohydrate metabolic process"/>
    <property type="evidence" value="ECO:0007669"/>
    <property type="project" value="InterPro"/>
</dbReference>
<dbReference type="EMBL" id="JAGPXF010000003">
    <property type="protein sequence ID" value="KAH7251418.1"/>
    <property type="molecule type" value="Genomic_DNA"/>
</dbReference>
<accession>A0A8K0WEB5</accession>
<name>A0A8K0WEB5_9HYPO</name>
<comment type="similarity">
    <text evidence="2">Belongs to the glycosyl hydrolase 20 family.</text>
</comment>
<dbReference type="Pfam" id="PF00728">
    <property type="entry name" value="Glyco_hydro_20"/>
    <property type="match status" value="1"/>
</dbReference>
<keyword evidence="4" id="KW-0732">Signal</keyword>
<protein>
    <recommendedName>
        <fullName evidence="3">beta-N-acetylhexosaminidase</fullName>
        <ecNumber evidence="3">3.2.1.52</ecNumber>
    </recommendedName>
</protein>
<sequence length="305" mass="35116">MASDLYPHRGFMLDTGRKFFPVRAILGLLAVLQQYNFNVFHWHIYDAESFPLYWPADGGLTNISIKYSQSPEYYTMKDIQTVVAHAKQLGIQVYPETDMPGHSDIWGLWHKNLVVGKPSLTHPEAQLDIRPQQKQTYENIKSLVATVNQSFGSPIHHFGGDEVSYIWKTKDDNKLFETFLNWLKSQNPSKTLILWDDPLTDEEKDINIHKDWIIQTWHNGVTQDVLDQGHRVIVSESEAFYIGNADADSISSFKFPDDQDVLGYEVVWFTSQDDDPYDFKQSWVMEPIKAASKIRRKKGGAQECA</sequence>
<evidence type="ECO:0000313" key="9">
    <source>
        <dbReference type="Proteomes" id="UP000813427"/>
    </source>
</evidence>
<dbReference type="OrthoDB" id="428480at2759"/>
<dbReference type="PANTHER" id="PTHR22600">
    <property type="entry name" value="BETA-HEXOSAMINIDASE"/>
    <property type="match status" value="1"/>
</dbReference>
<evidence type="ECO:0000256" key="2">
    <source>
        <dbReference type="ARBA" id="ARBA00006285"/>
    </source>
</evidence>
<feature type="domain" description="Glycoside hydrolase family 20 catalytic" evidence="7">
    <location>
        <begin position="6"/>
        <end position="247"/>
    </location>
</feature>
<proteinExistence type="inferred from homology"/>
<evidence type="ECO:0000256" key="6">
    <source>
        <dbReference type="PIRSR" id="PIRSR625705-1"/>
    </source>
</evidence>
<dbReference type="SUPFAM" id="SSF51445">
    <property type="entry name" value="(Trans)glycosidases"/>
    <property type="match status" value="1"/>
</dbReference>
<dbReference type="GO" id="GO:0016020">
    <property type="term" value="C:membrane"/>
    <property type="evidence" value="ECO:0007669"/>
    <property type="project" value="TreeGrafter"/>
</dbReference>
<dbReference type="Proteomes" id="UP000813427">
    <property type="component" value="Unassembled WGS sequence"/>
</dbReference>
<evidence type="ECO:0000256" key="3">
    <source>
        <dbReference type="ARBA" id="ARBA00012663"/>
    </source>
</evidence>
<dbReference type="InterPro" id="IPR025705">
    <property type="entry name" value="Beta_hexosaminidase_sua/sub"/>
</dbReference>
<dbReference type="EC" id="3.2.1.52" evidence="3"/>
<dbReference type="GO" id="GO:0030203">
    <property type="term" value="P:glycosaminoglycan metabolic process"/>
    <property type="evidence" value="ECO:0007669"/>
    <property type="project" value="TreeGrafter"/>
</dbReference>
<dbReference type="AlphaFoldDB" id="A0A8K0WEB5"/>
<evidence type="ECO:0000313" key="8">
    <source>
        <dbReference type="EMBL" id="KAH7251418.1"/>
    </source>
</evidence>
<dbReference type="PRINTS" id="PR00738">
    <property type="entry name" value="GLHYDRLASE20"/>
</dbReference>
<keyword evidence="9" id="KW-1185">Reference proteome</keyword>
<reference evidence="8" key="1">
    <citation type="journal article" date="2021" name="Nat. Commun.">
        <title>Genetic determinants of endophytism in the Arabidopsis root mycobiome.</title>
        <authorList>
            <person name="Mesny F."/>
            <person name="Miyauchi S."/>
            <person name="Thiergart T."/>
            <person name="Pickel B."/>
            <person name="Atanasova L."/>
            <person name="Karlsson M."/>
            <person name="Huettel B."/>
            <person name="Barry K.W."/>
            <person name="Haridas S."/>
            <person name="Chen C."/>
            <person name="Bauer D."/>
            <person name="Andreopoulos W."/>
            <person name="Pangilinan J."/>
            <person name="LaButti K."/>
            <person name="Riley R."/>
            <person name="Lipzen A."/>
            <person name="Clum A."/>
            <person name="Drula E."/>
            <person name="Henrissat B."/>
            <person name="Kohler A."/>
            <person name="Grigoriev I.V."/>
            <person name="Martin F.M."/>
            <person name="Hacquard S."/>
        </authorList>
    </citation>
    <scope>NUCLEOTIDE SEQUENCE</scope>
    <source>
        <strain evidence="8">MPI-SDFR-AT-0068</strain>
    </source>
</reference>
<dbReference type="GO" id="GO:0004563">
    <property type="term" value="F:beta-N-acetylhexosaminidase activity"/>
    <property type="evidence" value="ECO:0007669"/>
    <property type="project" value="UniProtKB-EC"/>
</dbReference>
<evidence type="ECO:0000259" key="7">
    <source>
        <dbReference type="Pfam" id="PF00728"/>
    </source>
</evidence>
<dbReference type="Gene3D" id="3.20.20.80">
    <property type="entry name" value="Glycosidases"/>
    <property type="match status" value="1"/>
</dbReference>
<evidence type="ECO:0000256" key="4">
    <source>
        <dbReference type="ARBA" id="ARBA00022729"/>
    </source>
</evidence>